<name>A0A1J5SW35_9ZZZZ</name>
<dbReference type="Gene3D" id="3.40.50.10420">
    <property type="entry name" value="NagB/RpiA/CoA transferase-like"/>
    <property type="match status" value="1"/>
</dbReference>
<comment type="caution">
    <text evidence="2">The sequence shown here is derived from an EMBL/GenBank/DDBJ whole genome shotgun (WGS) entry which is preliminary data.</text>
</comment>
<dbReference type="InterPro" id="IPR003741">
    <property type="entry name" value="LUD_dom"/>
</dbReference>
<dbReference type="AlphaFoldDB" id="A0A1J5SW35"/>
<feature type="domain" description="LUD" evidence="1">
    <location>
        <begin position="99"/>
        <end position="197"/>
    </location>
</feature>
<accession>A0A1J5SW35</accession>
<dbReference type="InterPro" id="IPR024185">
    <property type="entry name" value="FTHF_cligase-like_sf"/>
</dbReference>
<organism evidence="2">
    <name type="scientific">mine drainage metagenome</name>
    <dbReference type="NCBI Taxonomy" id="410659"/>
    <lineage>
        <taxon>unclassified sequences</taxon>
        <taxon>metagenomes</taxon>
        <taxon>ecological metagenomes</taxon>
    </lineage>
</organism>
<evidence type="ECO:0000313" key="2">
    <source>
        <dbReference type="EMBL" id="OIR08237.1"/>
    </source>
</evidence>
<sequence length="204" mass="21510">MSSSRDLILGRVRDALAALPKRAPLPEWDPAGARSTVAPSGADLWQAFSARLRAVNGTPLASVAELVALLESKGWRHGYCDPTLWPALKAAFPAGFTVETEFDRSRVDDYQFGITVADGAIAETGTLVLSDRGTASRLAALAPWVHVAAIRHAQIVPDLGSALTLLGDDPNVIWVTGPSKTADVEGILIEGVHGPGMQVALLLD</sequence>
<proteinExistence type="predicted"/>
<gene>
    <name evidence="2" type="primary">lutC_3</name>
    <name evidence="2" type="ORF">GALL_97410</name>
</gene>
<dbReference type="SUPFAM" id="SSF100950">
    <property type="entry name" value="NagB/RpiA/CoA transferase-like"/>
    <property type="match status" value="1"/>
</dbReference>
<protein>
    <submittedName>
        <fullName evidence="2">Lactate utilization protein C</fullName>
    </submittedName>
</protein>
<dbReference type="Pfam" id="PF02589">
    <property type="entry name" value="LUD_dom"/>
    <property type="match status" value="1"/>
</dbReference>
<dbReference type="PANTHER" id="PTHR43682:SF1">
    <property type="entry name" value="LACTATE UTILIZATION PROTEIN C"/>
    <property type="match status" value="1"/>
</dbReference>
<dbReference type="PANTHER" id="PTHR43682">
    <property type="entry name" value="LACTATE UTILIZATION PROTEIN C"/>
    <property type="match status" value="1"/>
</dbReference>
<dbReference type="EMBL" id="MLJW01000033">
    <property type="protein sequence ID" value="OIR08237.1"/>
    <property type="molecule type" value="Genomic_DNA"/>
</dbReference>
<evidence type="ECO:0000259" key="1">
    <source>
        <dbReference type="Pfam" id="PF02589"/>
    </source>
</evidence>
<reference evidence="2" key="1">
    <citation type="submission" date="2016-10" db="EMBL/GenBank/DDBJ databases">
        <title>Sequence of Gallionella enrichment culture.</title>
        <authorList>
            <person name="Poehlein A."/>
            <person name="Muehling M."/>
            <person name="Daniel R."/>
        </authorList>
    </citation>
    <scope>NUCLEOTIDE SEQUENCE</scope>
</reference>
<dbReference type="InterPro" id="IPR037171">
    <property type="entry name" value="NagB/RpiA_transferase-like"/>
</dbReference>